<reference evidence="2" key="2">
    <citation type="submission" date="2020-09" db="EMBL/GenBank/DDBJ databases">
        <authorList>
            <person name="Sun Q."/>
            <person name="Zhou Y."/>
        </authorList>
    </citation>
    <scope>NUCLEOTIDE SEQUENCE</scope>
    <source>
        <strain evidence="2">CGMCC 4.7299</strain>
    </source>
</reference>
<organism evidence="2 3">
    <name type="scientific">Mangrovihabitans endophyticus</name>
    <dbReference type="NCBI Taxonomy" id="1751298"/>
    <lineage>
        <taxon>Bacteria</taxon>
        <taxon>Bacillati</taxon>
        <taxon>Actinomycetota</taxon>
        <taxon>Actinomycetes</taxon>
        <taxon>Micromonosporales</taxon>
        <taxon>Micromonosporaceae</taxon>
        <taxon>Mangrovihabitans</taxon>
    </lineage>
</organism>
<dbReference type="Proteomes" id="UP000656042">
    <property type="component" value="Unassembled WGS sequence"/>
</dbReference>
<dbReference type="EMBL" id="BMMX01000004">
    <property type="protein sequence ID" value="GGK82330.1"/>
    <property type="molecule type" value="Genomic_DNA"/>
</dbReference>
<reference evidence="2" key="1">
    <citation type="journal article" date="2014" name="Int. J. Syst. Evol. Microbiol.">
        <title>Complete genome sequence of Corynebacterium casei LMG S-19264T (=DSM 44701T), isolated from a smear-ripened cheese.</title>
        <authorList>
            <consortium name="US DOE Joint Genome Institute (JGI-PGF)"/>
            <person name="Walter F."/>
            <person name="Albersmeier A."/>
            <person name="Kalinowski J."/>
            <person name="Ruckert C."/>
        </authorList>
    </citation>
    <scope>NUCLEOTIDE SEQUENCE</scope>
    <source>
        <strain evidence="2">CGMCC 4.7299</strain>
    </source>
</reference>
<name>A0A8J3FN95_9ACTN</name>
<comment type="caution">
    <text evidence="2">The sequence shown here is derived from an EMBL/GenBank/DDBJ whole genome shotgun (WGS) entry which is preliminary data.</text>
</comment>
<proteinExistence type="predicted"/>
<evidence type="ECO:0000256" key="1">
    <source>
        <dbReference type="SAM" id="Phobius"/>
    </source>
</evidence>
<gene>
    <name evidence="2" type="ORF">GCM10012284_15380</name>
</gene>
<protein>
    <submittedName>
        <fullName evidence="2">Uncharacterized protein</fullName>
    </submittedName>
</protein>
<accession>A0A8J3FN95</accession>
<keyword evidence="1" id="KW-0472">Membrane</keyword>
<dbReference type="AlphaFoldDB" id="A0A8J3FN95"/>
<feature type="transmembrane region" description="Helical" evidence="1">
    <location>
        <begin position="16"/>
        <end position="38"/>
    </location>
</feature>
<keyword evidence="3" id="KW-1185">Reference proteome</keyword>
<evidence type="ECO:0000313" key="2">
    <source>
        <dbReference type="EMBL" id="GGK82330.1"/>
    </source>
</evidence>
<evidence type="ECO:0000313" key="3">
    <source>
        <dbReference type="Proteomes" id="UP000656042"/>
    </source>
</evidence>
<sequence>MYAYANEPTGSGMRRGVWMTAAACVALVLAVATGALIWRHDDSGRAVVGTWHDGR</sequence>
<keyword evidence="1" id="KW-1133">Transmembrane helix</keyword>
<keyword evidence="1" id="KW-0812">Transmembrane</keyword>